<dbReference type="AlphaFoldDB" id="U1PS29"/>
<feature type="compositionally biased region" description="Basic and acidic residues" evidence="6">
    <location>
        <begin position="163"/>
        <end position="172"/>
    </location>
</feature>
<feature type="region of interest" description="Disordered" evidence="6">
    <location>
        <begin position="148"/>
        <end position="203"/>
    </location>
</feature>
<dbReference type="PROSITE" id="PS50249">
    <property type="entry name" value="MPN"/>
    <property type="match status" value="1"/>
</dbReference>
<keyword evidence="3" id="KW-0378">Hydrolase</keyword>
<keyword evidence="1 8" id="KW-0645">Protease</keyword>
<dbReference type="eggNOG" id="arCOG01139">
    <property type="taxonomic scope" value="Archaea"/>
</dbReference>
<dbReference type="GO" id="GO:0046872">
    <property type="term" value="F:metal ion binding"/>
    <property type="evidence" value="ECO:0007669"/>
    <property type="project" value="UniProtKB-KW"/>
</dbReference>
<dbReference type="SUPFAM" id="SSF102712">
    <property type="entry name" value="JAB1/MPN domain"/>
    <property type="match status" value="1"/>
</dbReference>
<evidence type="ECO:0000256" key="1">
    <source>
        <dbReference type="ARBA" id="ARBA00022670"/>
    </source>
</evidence>
<dbReference type="CDD" id="cd08072">
    <property type="entry name" value="MPN_archaeal"/>
    <property type="match status" value="1"/>
</dbReference>
<proteinExistence type="predicted"/>
<feature type="compositionally biased region" description="Acidic residues" evidence="6">
    <location>
        <begin position="148"/>
        <end position="157"/>
    </location>
</feature>
<name>U1PS29_9EURY</name>
<keyword evidence="2" id="KW-0479">Metal-binding</keyword>
<evidence type="ECO:0000256" key="3">
    <source>
        <dbReference type="ARBA" id="ARBA00022801"/>
    </source>
</evidence>
<protein>
    <submittedName>
        <fullName evidence="8">Putative metal-dependent protease of the PAD1/JAB1 superfamily</fullName>
    </submittedName>
</protein>
<evidence type="ECO:0000256" key="5">
    <source>
        <dbReference type="ARBA" id="ARBA00023049"/>
    </source>
</evidence>
<sequence length="203" mass="22516">MRLFRSSAVLGIASDALEFARKASEETHPDEYMGLLRGEDARRVGLDRSGTVITEVLIVPGTQSTPTSATVDSNMIPNDRHAVGSIHSHPNGVLKPSDTDRNTFGKGRVHIIMGHPYGVNDWAAFDQQGSRRSLEILDVDLPDPEDFFDFDETDLDIDNTQKSADDDSRWDIEMGTDTSLNQQADENTDADIHTDTDNDQGWR</sequence>
<evidence type="ECO:0000259" key="7">
    <source>
        <dbReference type="PROSITE" id="PS50249"/>
    </source>
</evidence>
<evidence type="ECO:0000256" key="2">
    <source>
        <dbReference type="ARBA" id="ARBA00022723"/>
    </source>
</evidence>
<dbReference type="EMBL" id="KE356561">
    <property type="protein sequence ID" value="ERG96587.1"/>
    <property type="molecule type" value="Genomic_DNA"/>
</dbReference>
<dbReference type="GO" id="GO:0006508">
    <property type="term" value="P:proteolysis"/>
    <property type="evidence" value="ECO:0007669"/>
    <property type="project" value="UniProtKB-KW"/>
</dbReference>
<dbReference type="Pfam" id="PF14464">
    <property type="entry name" value="Prok-JAB"/>
    <property type="match status" value="1"/>
</dbReference>
<gene>
    <name evidence="8" type="ORF">J07HQW2_03067</name>
</gene>
<feature type="domain" description="MPN" evidence="7">
    <location>
        <begin position="10"/>
        <end position="131"/>
    </location>
</feature>
<feature type="compositionally biased region" description="Basic and acidic residues" evidence="6">
    <location>
        <begin position="190"/>
        <end position="203"/>
    </location>
</feature>
<keyword evidence="4" id="KW-0862">Zinc</keyword>
<dbReference type="STRING" id="1238425.J07HQW2_03067"/>
<dbReference type="Proteomes" id="UP000030710">
    <property type="component" value="Unassembled WGS sequence"/>
</dbReference>
<dbReference type="InterPro" id="IPR028090">
    <property type="entry name" value="JAB_dom_prok"/>
</dbReference>
<keyword evidence="5" id="KW-0482">Metalloprotease</keyword>
<dbReference type="GO" id="GO:0008237">
    <property type="term" value="F:metallopeptidase activity"/>
    <property type="evidence" value="ECO:0007669"/>
    <property type="project" value="UniProtKB-KW"/>
</dbReference>
<dbReference type="HOGENOM" id="CLU_116578_0_0_2"/>
<dbReference type="InterPro" id="IPR037518">
    <property type="entry name" value="MPN"/>
</dbReference>
<feature type="compositionally biased region" description="Polar residues" evidence="6">
    <location>
        <begin position="176"/>
        <end position="185"/>
    </location>
</feature>
<dbReference type="Gene3D" id="3.40.140.10">
    <property type="entry name" value="Cytidine Deaminase, domain 2"/>
    <property type="match status" value="1"/>
</dbReference>
<evidence type="ECO:0000313" key="9">
    <source>
        <dbReference type="Proteomes" id="UP000030710"/>
    </source>
</evidence>
<evidence type="ECO:0000256" key="4">
    <source>
        <dbReference type="ARBA" id="ARBA00022833"/>
    </source>
</evidence>
<evidence type="ECO:0000313" key="8">
    <source>
        <dbReference type="EMBL" id="ERG96587.1"/>
    </source>
</evidence>
<organism evidence="8 9">
    <name type="scientific">Haloquadratum walsbyi J07HQW2</name>
    <dbReference type="NCBI Taxonomy" id="1238425"/>
    <lineage>
        <taxon>Archaea</taxon>
        <taxon>Methanobacteriati</taxon>
        <taxon>Methanobacteriota</taxon>
        <taxon>Stenosarchaea group</taxon>
        <taxon>Halobacteria</taxon>
        <taxon>Halobacteriales</taxon>
        <taxon>Haloferacaceae</taxon>
        <taxon>Haloquadratum</taxon>
    </lineage>
</organism>
<reference evidence="8 9" key="1">
    <citation type="journal article" date="2013" name="PLoS ONE">
        <title>Assembly-driven community genomics of a hypersaline microbial ecosystem.</title>
        <authorList>
            <person name="Podell S."/>
            <person name="Ugalde J.A."/>
            <person name="Narasingarao P."/>
            <person name="Banfield J.F."/>
            <person name="Heidelberg K.B."/>
            <person name="Allen E.E."/>
        </authorList>
    </citation>
    <scope>NUCLEOTIDE SEQUENCE [LARGE SCALE GENOMIC DNA]</scope>
    <source>
        <strain evidence="9">J07HQW2</strain>
    </source>
</reference>
<accession>U1PS29</accession>
<evidence type="ECO:0000256" key="6">
    <source>
        <dbReference type="SAM" id="MobiDB-lite"/>
    </source>
</evidence>